<dbReference type="GO" id="GO:0008757">
    <property type="term" value="F:S-adenosylmethionine-dependent methyltransferase activity"/>
    <property type="evidence" value="ECO:0007669"/>
    <property type="project" value="InterPro"/>
</dbReference>
<dbReference type="Gene3D" id="3.40.50.150">
    <property type="entry name" value="Vaccinia Virus protein VP39"/>
    <property type="match status" value="1"/>
</dbReference>
<proteinExistence type="predicted"/>
<dbReference type="SUPFAM" id="SSF53335">
    <property type="entry name" value="S-adenosyl-L-methionine-dependent methyltransferases"/>
    <property type="match status" value="1"/>
</dbReference>
<evidence type="ECO:0000313" key="3">
    <source>
        <dbReference type="EMBL" id="RZO76302.1"/>
    </source>
</evidence>
<name>A0A520S1F3_9GAMM</name>
<dbReference type="EMBL" id="SHAH01000034">
    <property type="protein sequence ID" value="RZO76302.1"/>
    <property type="molecule type" value="Genomic_DNA"/>
</dbReference>
<gene>
    <name evidence="3" type="ORF">EVA69_03150</name>
</gene>
<reference evidence="3 4" key="1">
    <citation type="submission" date="2019-02" db="EMBL/GenBank/DDBJ databases">
        <title>Prokaryotic population dynamics and viral predation in marine succession experiment using metagenomics: the confinement effect.</title>
        <authorList>
            <person name="Haro-Moreno J.M."/>
            <person name="Rodriguez-Valera F."/>
            <person name="Lopez-Perez M."/>
        </authorList>
    </citation>
    <scope>NUCLEOTIDE SEQUENCE [LARGE SCALE GENOMIC DNA]</scope>
    <source>
        <strain evidence="3">MED-G158</strain>
    </source>
</reference>
<dbReference type="CDD" id="cd02440">
    <property type="entry name" value="AdoMet_MTases"/>
    <property type="match status" value="1"/>
</dbReference>
<evidence type="ECO:0000256" key="1">
    <source>
        <dbReference type="SAM" id="SignalP"/>
    </source>
</evidence>
<keyword evidence="3" id="KW-0808">Transferase</keyword>
<accession>A0A520S1F3</accession>
<dbReference type="Pfam" id="PF08241">
    <property type="entry name" value="Methyltransf_11"/>
    <property type="match status" value="1"/>
</dbReference>
<dbReference type="GO" id="GO:0032259">
    <property type="term" value="P:methylation"/>
    <property type="evidence" value="ECO:0007669"/>
    <property type="project" value="UniProtKB-KW"/>
</dbReference>
<feature type="chain" id="PRO_5021936754" evidence="1">
    <location>
        <begin position="27"/>
        <end position="252"/>
    </location>
</feature>
<dbReference type="Proteomes" id="UP000320404">
    <property type="component" value="Unassembled WGS sequence"/>
</dbReference>
<evidence type="ECO:0000259" key="2">
    <source>
        <dbReference type="Pfam" id="PF08241"/>
    </source>
</evidence>
<organism evidence="3 4">
    <name type="scientific">OM182 bacterium</name>
    <dbReference type="NCBI Taxonomy" id="2510334"/>
    <lineage>
        <taxon>Bacteria</taxon>
        <taxon>Pseudomonadati</taxon>
        <taxon>Pseudomonadota</taxon>
        <taxon>Gammaproteobacteria</taxon>
        <taxon>OMG group</taxon>
        <taxon>OM182 clade</taxon>
    </lineage>
</organism>
<dbReference type="InterPro" id="IPR029063">
    <property type="entry name" value="SAM-dependent_MTases_sf"/>
</dbReference>
<dbReference type="AlphaFoldDB" id="A0A520S1F3"/>
<dbReference type="InterPro" id="IPR013216">
    <property type="entry name" value="Methyltransf_11"/>
</dbReference>
<evidence type="ECO:0000313" key="4">
    <source>
        <dbReference type="Proteomes" id="UP000320404"/>
    </source>
</evidence>
<keyword evidence="3" id="KW-0489">Methyltransferase</keyword>
<sequence>MQELTKMAVSGLASALVLFTFNAASAQSSAALVASALNHPDRPSEEADDDARRMPLEVLSFAGLEAGMDVLEMEAGGGWYTEILSRAVGPDGSVMMQNPPAFESFTGDADNDRAARLSNVTLSTVNFDELEAANGSIDLVTWILGPHELWFFPGDVSLGNPEVTFREIARVLKPGGRFLAIDHEAAADSGPEVGGTLHRIHGGLITEYAEAAGLSLVRTSSIHRNPEDQLTNGVFDPSIQGRTDKFVILFEK</sequence>
<protein>
    <submittedName>
        <fullName evidence="3">Methyltransferase domain-containing protein</fullName>
    </submittedName>
</protein>
<feature type="domain" description="Methyltransferase type 11" evidence="2">
    <location>
        <begin position="75"/>
        <end position="179"/>
    </location>
</feature>
<comment type="caution">
    <text evidence="3">The sequence shown here is derived from an EMBL/GenBank/DDBJ whole genome shotgun (WGS) entry which is preliminary data.</text>
</comment>
<keyword evidence="1" id="KW-0732">Signal</keyword>
<feature type="signal peptide" evidence="1">
    <location>
        <begin position="1"/>
        <end position="26"/>
    </location>
</feature>